<protein>
    <recommendedName>
        <fullName evidence="2">DUF4216 domain-containing protein</fullName>
    </recommendedName>
</protein>
<organism evidence="3 4">
    <name type="scientific">Sesamum angolense</name>
    <dbReference type="NCBI Taxonomy" id="2727404"/>
    <lineage>
        <taxon>Eukaryota</taxon>
        <taxon>Viridiplantae</taxon>
        <taxon>Streptophyta</taxon>
        <taxon>Embryophyta</taxon>
        <taxon>Tracheophyta</taxon>
        <taxon>Spermatophyta</taxon>
        <taxon>Magnoliopsida</taxon>
        <taxon>eudicotyledons</taxon>
        <taxon>Gunneridae</taxon>
        <taxon>Pentapetalae</taxon>
        <taxon>asterids</taxon>
        <taxon>lamiids</taxon>
        <taxon>Lamiales</taxon>
        <taxon>Pedaliaceae</taxon>
        <taxon>Sesamum</taxon>
    </lineage>
</organism>
<dbReference type="AlphaFoldDB" id="A0AAE2C2A4"/>
<reference evidence="3" key="1">
    <citation type="submission" date="2020-06" db="EMBL/GenBank/DDBJ databases">
        <authorList>
            <person name="Li T."/>
            <person name="Hu X."/>
            <person name="Zhang T."/>
            <person name="Song X."/>
            <person name="Zhang H."/>
            <person name="Dai N."/>
            <person name="Sheng W."/>
            <person name="Hou X."/>
            <person name="Wei L."/>
        </authorList>
    </citation>
    <scope>NUCLEOTIDE SEQUENCE</scope>
    <source>
        <strain evidence="3">K16</strain>
        <tissue evidence="3">Leaf</tissue>
    </source>
</reference>
<accession>A0AAE2C2A4</accession>
<feature type="region of interest" description="Disordered" evidence="1">
    <location>
        <begin position="364"/>
        <end position="393"/>
    </location>
</feature>
<dbReference type="Proteomes" id="UP001289374">
    <property type="component" value="Unassembled WGS sequence"/>
</dbReference>
<evidence type="ECO:0000313" key="3">
    <source>
        <dbReference type="EMBL" id="KAK4406442.1"/>
    </source>
</evidence>
<sequence>MVEVVFFKGDCRAHAWHGTHQTTEGSICHPSNTEAWKHFNRMYPDFVEEPHNFWLGLCTVGFVPHGQYSCTYSCWPVIITPYNLPSGMCMSSEYIFLTMVIPDPSNPKRLIDVYLESLIKKLLQLWYVGVRTYDHATNRAFMMRTVLMWTVNDLPAYGMASGWSTAGVMGCPIYMDDTRAFHRQHGTSRAKLYGQRATEVSLLGSNVEVTSFNAYFVNGYNFQTERHNTGKSTMNCRVCIQSFSYIDEKNEFYGIIKKIIQLTYPLIPNLHIVLFKCRWVDPVRGMKVHPSYHVIDVNFKKLYQKNEPFILAQQAIQVYFTEYPIAYQPEEVVPVPIVAVDNQSYDLRDPNGLQVVLEVAGTTRRQLHENNDDNENEYENNGRDDETDDDEYGVWNGQIKRDNFGTTKLRNGHYKGRYKEKN</sequence>
<gene>
    <name evidence="3" type="ORF">Sango_0650700</name>
</gene>
<evidence type="ECO:0000259" key="2">
    <source>
        <dbReference type="Pfam" id="PF13952"/>
    </source>
</evidence>
<evidence type="ECO:0000313" key="4">
    <source>
        <dbReference type="Proteomes" id="UP001289374"/>
    </source>
</evidence>
<dbReference type="PANTHER" id="PTHR48258">
    <property type="entry name" value="DUF4218 DOMAIN-CONTAINING PROTEIN-RELATED"/>
    <property type="match status" value="1"/>
</dbReference>
<dbReference type="InterPro" id="IPR025312">
    <property type="entry name" value="DUF4216"/>
</dbReference>
<keyword evidence="4" id="KW-1185">Reference proteome</keyword>
<reference evidence="3" key="2">
    <citation type="journal article" date="2024" name="Plant">
        <title>Genomic evolution and insights into agronomic trait innovations of Sesamum species.</title>
        <authorList>
            <person name="Miao H."/>
            <person name="Wang L."/>
            <person name="Qu L."/>
            <person name="Liu H."/>
            <person name="Sun Y."/>
            <person name="Le M."/>
            <person name="Wang Q."/>
            <person name="Wei S."/>
            <person name="Zheng Y."/>
            <person name="Lin W."/>
            <person name="Duan Y."/>
            <person name="Cao H."/>
            <person name="Xiong S."/>
            <person name="Wang X."/>
            <person name="Wei L."/>
            <person name="Li C."/>
            <person name="Ma Q."/>
            <person name="Ju M."/>
            <person name="Zhao R."/>
            <person name="Li G."/>
            <person name="Mu C."/>
            <person name="Tian Q."/>
            <person name="Mei H."/>
            <person name="Zhang T."/>
            <person name="Gao T."/>
            <person name="Zhang H."/>
        </authorList>
    </citation>
    <scope>NUCLEOTIDE SEQUENCE</scope>
    <source>
        <strain evidence="3">K16</strain>
    </source>
</reference>
<dbReference type="InterPro" id="IPR004242">
    <property type="entry name" value="Transposase_21"/>
</dbReference>
<dbReference type="EMBL" id="JACGWL010000003">
    <property type="protein sequence ID" value="KAK4406442.1"/>
    <property type="molecule type" value="Genomic_DNA"/>
</dbReference>
<dbReference type="Pfam" id="PF13952">
    <property type="entry name" value="DUF4216"/>
    <property type="match status" value="1"/>
</dbReference>
<name>A0AAE2C2A4_9LAMI</name>
<feature type="domain" description="DUF4216" evidence="2">
    <location>
        <begin position="261"/>
        <end position="325"/>
    </location>
</feature>
<dbReference type="PANTHER" id="PTHR48258:SF4">
    <property type="entry name" value="DUF4216 DOMAIN-CONTAINING PROTEIN"/>
    <property type="match status" value="1"/>
</dbReference>
<comment type="caution">
    <text evidence="3">The sequence shown here is derived from an EMBL/GenBank/DDBJ whole genome shotgun (WGS) entry which is preliminary data.</text>
</comment>
<proteinExistence type="predicted"/>
<evidence type="ECO:0000256" key="1">
    <source>
        <dbReference type="SAM" id="MobiDB-lite"/>
    </source>
</evidence>
<dbReference type="Pfam" id="PF02992">
    <property type="entry name" value="Transposase_21"/>
    <property type="match status" value="1"/>
</dbReference>